<dbReference type="RefSeq" id="WP_353893280.1">
    <property type="nucleotide sequence ID" value="NZ_CP159485.1"/>
</dbReference>
<keyword evidence="2" id="KW-1133">Transmembrane helix</keyword>
<dbReference type="AlphaFoldDB" id="A0AAU8HT36"/>
<reference evidence="3" key="2">
    <citation type="submission" date="2024-06" db="EMBL/GenBank/DDBJ databases">
        <authorList>
            <person name="Petrova K.O."/>
            <person name="Toshchakov S.V."/>
            <person name="Boltjanskaja Y.V."/>
            <person name="Kevbrin V.V."/>
        </authorList>
    </citation>
    <scope>NUCLEOTIDE SEQUENCE</scope>
    <source>
        <strain evidence="3">Z-710</strain>
    </source>
</reference>
<reference evidence="3" key="1">
    <citation type="journal article" date="2018" name="Antonie Van Leeuwenhoek">
        <title>Proteinivorax hydrogeniformans sp. nov., an anaerobic, haloalkaliphilic bacterium fermenting proteinaceous compounds with high hydrogen production.</title>
        <authorList>
            <person name="Boltyanskaya Y."/>
            <person name="Detkova E."/>
            <person name="Pimenov N."/>
            <person name="Kevbrin V."/>
        </authorList>
    </citation>
    <scope>NUCLEOTIDE SEQUENCE</scope>
    <source>
        <strain evidence="3">Z-710</strain>
    </source>
</reference>
<evidence type="ECO:0000256" key="1">
    <source>
        <dbReference type="SAM" id="Coils"/>
    </source>
</evidence>
<dbReference type="Pfam" id="PF14584">
    <property type="entry name" value="DUF4446"/>
    <property type="match status" value="1"/>
</dbReference>
<sequence>MEHILIFIENNPLTILFIITLILLLIVIIMFFNVMGLKKQLKQYRKLAYSSKGDSVEEILNNVNEKIKLLELTNKELGNKVSKIEKEIISFPQKHKIIRYNAFGNTGSDQSFSFVLLDGKKDGVVLSTIYGREESRTYAKPIKQGESDYHLSEEEKKVVDLALNKK</sequence>
<dbReference type="EMBL" id="CP159485">
    <property type="protein sequence ID" value="XCI28728.1"/>
    <property type="molecule type" value="Genomic_DNA"/>
</dbReference>
<keyword evidence="1" id="KW-0175">Coiled coil</keyword>
<feature type="transmembrane region" description="Helical" evidence="2">
    <location>
        <begin position="15"/>
        <end position="37"/>
    </location>
</feature>
<protein>
    <submittedName>
        <fullName evidence="3">DUF4446 family protein</fullName>
    </submittedName>
</protein>
<name>A0AAU8HT36_9FIRM</name>
<proteinExistence type="predicted"/>
<gene>
    <name evidence="3" type="ORF">PRVXH_002703</name>
</gene>
<keyword evidence="2" id="KW-0472">Membrane</keyword>
<evidence type="ECO:0000313" key="3">
    <source>
        <dbReference type="EMBL" id="XCI28728.1"/>
    </source>
</evidence>
<organism evidence="3">
    <name type="scientific">Proteinivorax hydrogeniformans</name>
    <dbReference type="NCBI Taxonomy" id="1826727"/>
    <lineage>
        <taxon>Bacteria</taxon>
        <taxon>Bacillati</taxon>
        <taxon>Bacillota</taxon>
        <taxon>Clostridia</taxon>
        <taxon>Eubacteriales</taxon>
        <taxon>Proteinivoracaceae</taxon>
        <taxon>Proteinivorax</taxon>
    </lineage>
</organism>
<feature type="coiled-coil region" evidence="1">
    <location>
        <begin position="60"/>
        <end position="87"/>
    </location>
</feature>
<dbReference type="InterPro" id="IPR027981">
    <property type="entry name" value="DUF4446"/>
</dbReference>
<accession>A0AAU8HT36</accession>
<keyword evidence="2" id="KW-0812">Transmembrane</keyword>
<evidence type="ECO:0000256" key="2">
    <source>
        <dbReference type="SAM" id="Phobius"/>
    </source>
</evidence>